<dbReference type="OrthoDB" id="5703386at2"/>
<dbReference type="RefSeq" id="WP_091514588.1">
    <property type="nucleotide sequence ID" value="NZ_FNFH01000005.1"/>
</dbReference>
<dbReference type="GO" id="GO:0000160">
    <property type="term" value="P:phosphorelay signal transduction system"/>
    <property type="evidence" value="ECO:0007669"/>
    <property type="project" value="InterPro"/>
</dbReference>
<evidence type="ECO:0000256" key="1">
    <source>
        <dbReference type="ARBA" id="ARBA00022553"/>
    </source>
</evidence>
<dbReference type="Gene3D" id="3.40.50.2300">
    <property type="match status" value="1"/>
</dbReference>
<dbReference type="InterPro" id="IPR050595">
    <property type="entry name" value="Bact_response_regulator"/>
</dbReference>
<dbReference type="SUPFAM" id="SSF52172">
    <property type="entry name" value="CheY-like"/>
    <property type="match status" value="1"/>
</dbReference>
<gene>
    <name evidence="4" type="ORF">SAMN05216212_2512</name>
</gene>
<dbReference type="SUPFAM" id="SSF46955">
    <property type="entry name" value="Putative DNA-binding domain"/>
    <property type="match status" value="1"/>
</dbReference>
<sequence length="188" mass="20319">MNELHVLTTGEAARYCGVNFRTVIRWIERGQLKAYKLPGRGDHRICVEDFVGFLQDNAMPVPTELAAASRKVLVLAQRPELIATGRQALQQGGFEVEVAGNSFVAGTMLAAAKPALLVIDAGLEQANAFAIIDHLRSRGEFANVRVLVVTEAGDNDSQRWLEGGADAVIQGPADRAELVAKVKLLLDM</sequence>
<dbReference type="InterPro" id="IPR041657">
    <property type="entry name" value="HTH_17"/>
</dbReference>
<dbReference type="PANTHER" id="PTHR44591">
    <property type="entry name" value="STRESS RESPONSE REGULATOR PROTEIN 1"/>
    <property type="match status" value="1"/>
</dbReference>
<dbReference type="SMART" id="SM00448">
    <property type="entry name" value="REC"/>
    <property type="match status" value="1"/>
</dbReference>
<dbReference type="GO" id="GO:0003677">
    <property type="term" value="F:DNA binding"/>
    <property type="evidence" value="ECO:0007669"/>
    <property type="project" value="InterPro"/>
</dbReference>
<feature type="domain" description="Response regulatory" evidence="3">
    <location>
        <begin position="71"/>
        <end position="186"/>
    </location>
</feature>
<keyword evidence="1 2" id="KW-0597">Phosphoprotein</keyword>
<organism evidence="4 5">
    <name type="scientific">Microbulbifer yueqingensis</name>
    <dbReference type="NCBI Taxonomy" id="658219"/>
    <lineage>
        <taxon>Bacteria</taxon>
        <taxon>Pseudomonadati</taxon>
        <taxon>Pseudomonadota</taxon>
        <taxon>Gammaproteobacteria</taxon>
        <taxon>Cellvibrionales</taxon>
        <taxon>Microbulbiferaceae</taxon>
        <taxon>Microbulbifer</taxon>
    </lineage>
</organism>
<dbReference type="PROSITE" id="PS50110">
    <property type="entry name" value="RESPONSE_REGULATORY"/>
    <property type="match status" value="1"/>
</dbReference>
<dbReference type="AlphaFoldDB" id="A0A1G9CHF9"/>
<reference evidence="5" key="1">
    <citation type="submission" date="2016-10" db="EMBL/GenBank/DDBJ databases">
        <authorList>
            <person name="Varghese N."/>
            <person name="Submissions S."/>
        </authorList>
    </citation>
    <scope>NUCLEOTIDE SEQUENCE [LARGE SCALE GENOMIC DNA]</scope>
    <source>
        <strain evidence="5">CGMCC 1.10658</strain>
    </source>
</reference>
<dbReference type="InterPro" id="IPR001789">
    <property type="entry name" value="Sig_transdc_resp-reg_receiver"/>
</dbReference>
<keyword evidence="5" id="KW-1185">Reference proteome</keyword>
<dbReference type="Pfam" id="PF12728">
    <property type="entry name" value="HTH_17"/>
    <property type="match status" value="1"/>
</dbReference>
<dbReference type="PANTHER" id="PTHR44591:SF3">
    <property type="entry name" value="RESPONSE REGULATORY DOMAIN-CONTAINING PROTEIN"/>
    <property type="match status" value="1"/>
</dbReference>
<evidence type="ECO:0000313" key="4">
    <source>
        <dbReference type="EMBL" id="SDK51099.1"/>
    </source>
</evidence>
<evidence type="ECO:0000313" key="5">
    <source>
        <dbReference type="Proteomes" id="UP000199305"/>
    </source>
</evidence>
<dbReference type="InterPro" id="IPR010093">
    <property type="entry name" value="SinI_DNA-bd"/>
</dbReference>
<accession>A0A1G9CHF9</accession>
<dbReference type="STRING" id="658219.SAMN05216212_2512"/>
<feature type="modified residue" description="4-aspartylphosphate" evidence="2">
    <location>
        <position position="120"/>
    </location>
</feature>
<proteinExistence type="predicted"/>
<evidence type="ECO:0000259" key="3">
    <source>
        <dbReference type="PROSITE" id="PS50110"/>
    </source>
</evidence>
<protein>
    <submittedName>
        <fullName evidence="4">DNA binding domain-containing protein, excisionase family</fullName>
    </submittedName>
</protein>
<evidence type="ECO:0000256" key="2">
    <source>
        <dbReference type="PROSITE-ProRule" id="PRU00169"/>
    </source>
</evidence>
<dbReference type="EMBL" id="FNFH01000005">
    <property type="protein sequence ID" value="SDK51099.1"/>
    <property type="molecule type" value="Genomic_DNA"/>
</dbReference>
<dbReference type="Proteomes" id="UP000199305">
    <property type="component" value="Unassembled WGS sequence"/>
</dbReference>
<dbReference type="InterPro" id="IPR009061">
    <property type="entry name" value="DNA-bd_dom_put_sf"/>
</dbReference>
<dbReference type="InterPro" id="IPR011006">
    <property type="entry name" value="CheY-like_superfamily"/>
</dbReference>
<dbReference type="Gene3D" id="1.10.1660.10">
    <property type="match status" value="1"/>
</dbReference>
<name>A0A1G9CHF9_9GAMM</name>
<dbReference type="NCBIfam" id="TIGR01764">
    <property type="entry name" value="excise"/>
    <property type="match status" value="1"/>
</dbReference>
<dbReference type="Pfam" id="PF00072">
    <property type="entry name" value="Response_reg"/>
    <property type="match status" value="1"/>
</dbReference>